<protein>
    <submittedName>
        <fullName evidence="1">Uncharacterized protein</fullName>
    </submittedName>
</protein>
<name>A0A8S5T3D0_9CAUD</name>
<evidence type="ECO:0000313" key="1">
    <source>
        <dbReference type="EMBL" id="DAF57616.1"/>
    </source>
</evidence>
<accession>A0A8S5T3D0</accession>
<reference evidence="1" key="1">
    <citation type="journal article" date="2021" name="Proc. Natl. Acad. Sci. U.S.A.">
        <title>A Catalog of Tens of Thousands of Viruses from Human Metagenomes Reveals Hidden Associations with Chronic Diseases.</title>
        <authorList>
            <person name="Tisza M.J."/>
            <person name="Buck C.B."/>
        </authorList>
    </citation>
    <scope>NUCLEOTIDE SEQUENCE</scope>
    <source>
        <strain evidence="1">CtM6i4</strain>
    </source>
</reference>
<dbReference type="EMBL" id="BK032735">
    <property type="protein sequence ID" value="DAF57616.1"/>
    <property type="molecule type" value="Genomic_DNA"/>
</dbReference>
<sequence>MNWRKQTMTDLDFPGCGAADEYGHPIMCEDCIWGETCIDSTVREDNDGTEEL</sequence>
<proteinExistence type="predicted"/>
<organism evidence="1">
    <name type="scientific">Siphoviridae sp. ctM6i4</name>
    <dbReference type="NCBI Taxonomy" id="2827852"/>
    <lineage>
        <taxon>Viruses</taxon>
        <taxon>Duplodnaviria</taxon>
        <taxon>Heunggongvirae</taxon>
        <taxon>Uroviricota</taxon>
        <taxon>Caudoviricetes</taxon>
    </lineage>
</organism>